<protein>
    <submittedName>
        <fullName evidence="2">Glycosyltransferase family 4 protein</fullName>
    </submittedName>
</protein>
<dbReference type="Gene3D" id="3.40.50.2000">
    <property type="entry name" value="Glycogen Phosphorylase B"/>
    <property type="match status" value="2"/>
</dbReference>
<reference evidence="3" key="1">
    <citation type="journal article" date="2022" name="Microbiol. Resour. Announc.">
        <title>Draft Genome Sequence of a Methanogenic Archaeon from West Spitsbergen Permafrost.</title>
        <authorList>
            <person name="Trubitsyn V."/>
            <person name="Rivkina E."/>
            <person name="Shcherbakova V."/>
        </authorList>
    </citation>
    <scope>NUCLEOTIDE SEQUENCE [LARGE SCALE GENOMIC DNA]</scope>
    <source>
        <strain evidence="3">VT</strain>
    </source>
</reference>
<dbReference type="PANTHER" id="PTHR45947">
    <property type="entry name" value="SULFOQUINOVOSYL TRANSFERASE SQD2"/>
    <property type="match status" value="1"/>
</dbReference>
<dbReference type="Proteomes" id="UP000825933">
    <property type="component" value="Unassembled WGS sequence"/>
</dbReference>
<dbReference type="RefSeq" id="WP_223792119.1">
    <property type="nucleotide sequence ID" value="NZ_JAIOUQ010000013.1"/>
</dbReference>
<organism evidence="2 3">
    <name type="scientific">Methanobacterium spitsbergense</name>
    <dbReference type="NCBI Taxonomy" id="2874285"/>
    <lineage>
        <taxon>Archaea</taxon>
        <taxon>Methanobacteriati</taxon>
        <taxon>Methanobacteriota</taxon>
        <taxon>Methanomada group</taxon>
        <taxon>Methanobacteria</taxon>
        <taxon>Methanobacteriales</taxon>
        <taxon>Methanobacteriaceae</taxon>
        <taxon>Methanobacterium</taxon>
    </lineage>
</organism>
<evidence type="ECO:0000313" key="3">
    <source>
        <dbReference type="Proteomes" id="UP000825933"/>
    </source>
</evidence>
<dbReference type="EMBL" id="JAIOUQ010000013">
    <property type="protein sequence ID" value="MBZ2166571.1"/>
    <property type="molecule type" value="Genomic_DNA"/>
</dbReference>
<proteinExistence type="predicted"/>
<accession>A0A8T5V3X5</accession>
<dbReference type="PANTHER" id="PTHR45947:SF3">
    <property type="entry name" value="SULFOQUINOVOSYL TRANSFERASE SQD2"/>
    <property type="match status" value="1"/>
</dbReference>
<feature type="domain" description="Glycosyl transferase family 1" evidence="1">
    <location>
        <begin position="222"/>
        <end position="376"/>
    </location>
</feature>
<dbReference type="InterPro" id="IPR050194">
    <property type="entry name" value="Glycosyltransferase_grp1"/>
</dbReference>
<dbReference type="SUPFAM" id="SSF53756">
    <property type="entry name" value="UDP-Glycosyltransferase/glycogen phosphorylase"/>
    <property type="match status" value="1"/>
</dbReference>
<gene>
    <name evidence="2" type="ORF">K8N75_11035</name>
</gene>
<dbReference type="GO" id="GO:0016757">
    <property type="term" value="F:glycosyltransferase activity"/>
    <property type="evidence" value="ECO:0007669"/>
    <property type="project" value="InterPro"/>
</dbReference>
<keyword evidence="3" id="KW-1185">Reference proteome</keyword>
<dbReference type="InterPro" id="IPR001296">
    <property type="entry name" value="Glyco_trans_1"/>
</dbReference>
<dbReference type="CDD" id="cd03801">
    <property type="entry name" value="GT4_PimA-like"/>
    <property type="match status" value="1"/>
</dbReference>
<dbReference type="AlphaFoldDB" id="A0A8T5V3X5"/>
<dbReference type="Pfam" id="PF00534">
    <property type="entry name" value="Glycos_transf_1"/>
    <property type="match status" value="1"/>
</dbReference>
<evidence type="ECO:0000313" key="2">
    <source>
        <dbReference type="EMBL" id="MBZ2166571.1"/>
    </source>
</evidence>
<sequence length="415" mass="47062">MHEPLKIAVFHNLPSGGAKRALYGYVEYLTKTGNQVDVFVPSTANEEFLPLRDLVGHVHVFPVPKTLGGSIYSTIKYIPPAVKHISLRDLEKTEQIMADVINNGPYDVVFSEQDQYTMAPFLLKYIKKPMIFYCQQPLRNDAVSEMIFPRKKNNIIGSLKGLGSKIVVKRGLSIDKTNSFYSNYTLSNSYFSRESILRMYGINSHVSYLGVDPEMFKPLDVPVEKFILSVGTFTPEKGHGFLVESIALIDKEIRPKLVVVSNSSFPPWKTYLEKHAEELGVDMEIKSLINDDELAVLYNQAEMVVYSPYLEPFGLVPLESMACGTPVVAVKEGGVRETVIHKKTGLLIDRDEELFAEAVTKMLSKEYKRYNMGKKSVETIQNFWTLDHAGERLLEHLNHVINKDIQYTKNISNRK</sequence>
<comment type="caution">
    <text evidence="2">The sequence shown here is derived from an EMBL/GenBank/DDBJ whole genome shotgun (WGS) entry which is preliminary data.</text>
</comment>
<evidence type="ECO:0000259" key="1">
    <source>
        <dbReference type="Pfam" id="PF00534"/>
    </source>
</evidence>
<name>A0A8T5V3X5_9EURY</name>